<gene>
    <name evidence="4" type="ORF">Q8F55_006796</name>
</gene>
<accession>A0ABR3PY49</accession>
<name>A0ABR3PY49_9TREE</name>
<evidence type="ECO:0000259" key="3">
    <source>
        <dbReference type="Pfam" id="PF01370"/>
    </source>
</evidence>
<dbReference type="GeneID" id="95987839"/>
<dbReference type="Pfam" id="PF01370">
    <property type="entry name" value="Epimerase"/>
    <property type="match status" value="1"/>
</dbReference>
<dbReference type="EMBL" id="JBBXJM010000005">
    <property type="protein sequence ID" value="KAL1407374.1"/>
    <property type="molecule type" value="Genomic_DNA"/>
</dbReference>
<evidence type="ECO:0000256" key="1">
    <source>
        <dbReference type="ARBA" id="ARBA00023002"/>
    </source>
</evidence>
<dbReference type="InterPro" id="IPR050425">
    <property type="entry name" value="NAD(P)_dehydrat-like"/>
</dbReference>
<dbReference type="RefSeq" id="XP_069207318.1">
    <property type="nucleotide sequence ID" value="XM_069355247.1"/>
</dbReference>
<dbReference type="PANTHER" id="PTHR10366">
    <property type="entry name" value="NAD DEPENDENT EPIMERASE/DEHYDRATASE"/>
    <property type="match status" value="1"/>
</dbReference>
<organism evidence="4 5">
    <name type="scientific">Vanrija albida</name>
    <dbReference type="NCBI Taxonomy" id="181172"/>
    <lineage>
        <taxon>Eukaryota</taxon>
        <taxon>Fungi</taxon>
        <taxon>Dikarya</taxon>
        <taxon>Basidiomycota</taxon>
        <taxon>Agaricomycotina</taxon>
        <taxon>Tremellomycetes</taxon>
        <taxon>Trichosporonales</taxon>
        <taxon>Trichosporonaceae</taxon>
        <taxon>Vanrija</taxon>
    </lineage>
</organism>
<comment type="caution">
    <text evidence="4">The sequence shown here is derived from an EMBL/GenBank/DDBJ whole genome shotgun (WGS) entry which is preliminary data.</text>
</comment>
<comment type="similarity">
    <text evidence="2">Belongs to the NAD(P)-dependent epimerase/dehydratase family. Dihydroflavonol-4-reductase subfamily.</text>
</comment>
<feature type="domain" description="NAD-dependent epimerase/dehydratase" evidence="3">
    <location>
        <begin position="10"/>
        <end position="264"/>
    </location>
</feature>
<proteinExistence type="inferred from homology"/>
<dbReference type="InterPro" id="IPR001509">
    <property type="entry name" value="Epimerase_deHydtase"/>
</dbReference>
<dbReference type="Gene3D" id="3.40.50.720">
    <property type="entry name" value="NAD(P)-binding Rossmann-like Domain"/>
    <property type="match status" value="1"/>
</dbReference>
<protein>
    <recommendedName>
        <fullName evidence="3">NAD-dependent epimerase/dehydratase domain-containing protein</fullName>
    </recommendedName>
</protein>
<reference evidence="4 5" key="1">
    <citation type="submission" date="2023-08" db="EMBL/GenBank/DDBJ databases">
        <title>Annotated Genome Sequence of Vanrija albida AlHP1.</title>
        <authorList>
            <person name="Herzog R."/>
        </authorList>
    </citation>
    <scope>NUCLEOTIDE SEQUENCE [LARGE SCALE GENOMIC DNA]</scope>
    <source>
        <strain evidence="4 5">AlHP1</strain>
    </source>
</reference>
<keyword evidence="5" id="KW-1185">Reference proteome</keyword>
<dbReference type="PANTHER" id="PTHR10366:SF564">
    <property type="entry name" value="STEROL-4-ALPHA-CARBOXYLATE 3-DEHYDROGENASE, DECARBOXYLATING"/>
    <property type="match status" value="1"/>
</dbReference>
<evidence type="ECO:0000256" key="2">
    <source>
        <dbReference type="ARBA" id="ARBA00023445"/>
    </source>
</evidence>
<sequence>MPVPPERSTILVTGASGYIGCHTVGALLGAGYRVRVATRSAAKAEYIRELFPAQREDIEHAIVEEMTAPGAYDAAVRGVSAVVHLASAIHIADGTAPADAVAEAVAGVTNLLSALQGTETVTRVVQMSSDVAVERVDDMPGPYTATEATWNTESLRICDEEGVDAPAADKYAAQKVQAERAFWDHITAHKPKWDGVALNPGFCLGPPTLYGGGLDGSSLYVLKPFLRPSTEAELDEAVGNFVDVRDVATAALRALTTPGAGGERYLLSNGPLFGNDIAQAAALAFGPEEAAARGLTAPHGADWRTQRLRSAVVTDGGKAARQLGIAYRSLGESLADTFAVVLREGGGK</sequence>
<keyword evidence="1" id="KW-0560">Oxidoreductase</keyword>
<dbReference type="InterPro" id="IPR036291">
    <property type="entry name" value="NAD(P)-bd_dom_sf"/>
</dbReference>
<evidence type="ECO:0000313" key="5">
    <source>
        <dbReference type="Proteomes" id="UP001565368"/>
    </source>
</evidence>
<dbReference type="Proteomes" id="UP001565368">
    <property type="component" value="Unassembled WGS sequence"/>
</dbReference>
<dbReference type="SUPFAM" id="SSF51735">
    <property type="entry name" value="NAD(P)-binding Rossmann-fold domains"/>
    <property type="match status" value="1"/>
</dbReference>
<evidence type="ECO:0000313" key="4">
    <source>
        <dbReference type="EMBL" id="KAL1407374.1"/>
    </source>
</evidence>